<name>A0A7J9CWI7_GOSGO</name>
<comment type="caution">
    <text evidence="4">The sequence shown here is derived from an EMBL/GenBank/DDBJ whole genome shotgun (WGS) entry which is preliminary data.</text>
</comment>
<dbReference type="AlphaFoldDB" id="A0A7J9CWI7"/>
<evidence type="ECO:0000313" key="4">
    <source>
        <dbReference type="EMBL" id="MBA0752813.1"/>
    </source>
</evidence>
<dbReference type="InterPro" id="IPR002213">
    <property type="entry name" value="UDP_glucos_trans"/>
</dbReference>
<dbReference type="PANTHER" id="PTHR11926:SF774">
    <property type="entry name" value="UDP-GLYCOSYLTRANSFERASE 85A1-RELATED"/>
    <property type="match status" value="1"/>
</dbReference>
<protein>
    <recommendedName>
        <fullName evidence="6">UDP-glycosyltransferase 87A1-like</fullName>
    </recommendedName>
</protein>
<dbReference type="SUPFAM" id="SSF53756">
    <property type="entry name" value="UDP-Glycosyltransferase/glycogen phosphorylase"/>
    <property type="match status" value="1"/>
</dbReference>
<dbReference type="EMBL" id="JABEZY010000013">
    <property type="protein sequence ID" value="MBA0752813.1"/>
    <property type="molecule type" value="Genomic_DNA"/>
</dbReference>
<dbReference type="Gene3D" id="3.40.50.2000">
    <property type="entry name" value="Glycogen Phosphorylase B"/>
    <property type="match status" value="2"/>
</dbReference>
<evidence type="ECO:0000256" key="1">
    <source>
        <dbReference type="ARBA" id="ARBA00009995"/>
    </source>
</evidence>
<dbReference type="OrthoDB" id="5835829at2759"/>
<dbReference type="Proteomes" id="UP000593579">
    <property type="component" value="Unassembled WGS sequence"/>
</dbReference>
<sequence length="411" mass="45940">MDSTNVRTTRVCHVVAMPFPGRGHINPMMNLCKLLASRKKDILITFVVTEEWLGYIGSDPKPHNILFETIPNVIPPERLKAANFPGFYDAVMTKMEAPFEQLLDRLELPVAAIIGDIEVRWSTGVGNRRNIPVALFWTMSASVFSMFHHFDLHIKQSHAKIDLIEQVESIAGMSSSNVEELRIIFHRDDPRVLELALDCISRVPQARSCETKSYLQWLDSQQTGSVLYISLGSFLSVSNTQMDEIVAGLQISGVRYLWVARGEASTLKDRCGHMGLVVPWCDQLKVLCHPSVGGFWTHCGWNSILESVFAGVPMLTFPLFLDQDTNSRQIVEDWGNGWRVNDEVKAEKLVTKENIAELVRRFMGAESDEGKQIRRKAKLLQDKCVVAISEGGSSAANLDAFISSISPGKGH</sequence>
<keyword evidence="2" id="KW-0328">Glycosyltransferase</keyword>
<accession>A0A7J9CWI7</accession>
<dbReference type="Pfam" id="PF00201">
    <property type="entry name" value="UDPGT"/>
    <property type="match status" value="1"/>
</dbReference>
<dbReference type="CDD" id="cd03784">
    <property type="entry name" value="GT1_Gtf-like"/>
    <property type="match status" value="1"/>
</dbReference>
<reference evidence="4 5" key="1">
    <citation type="journal article" date="2019" name="Genome Biol. Evol.">
        <title>Insights into the evolution of the New World diploid cottons (Gossypium, subgenus Houzingenia) based on genome sequencing.</title>
        <authorList>
            <person name="Grover C.E."/>
            <person name="Arick M.A. 2nd"/>
            <person name="Thrash A."/>
            <person name="Conover J.L."/>
            <person name="Sanders W.S."/>
            <person name="Peterson D.G."/>
            <person name="Frelichowski J.E."/>
            <person name="Scheffler J.A."/>
            <person name="Scheffler B.E."/>
            <person name="Wendel J.F."/>
        </authorList>
    </citation>
    <scope>NUCLEOTIDE SEQUENCE [LARGE SCALE GENOMIC DNA]</scope>
    <source>
        <strain evidence="4">5</strain>
        <tissue evidence="4">Leaf</tissue>
    </source>
</reference>
<keyword evidence="5" id="KW-1185">Reference proteome</keyword>
<proteinExistence type="inferred from homology"/>
<organism evidence="4 5">
    <name type="scientific">Gossypium gossypioides</name>
    <name type="common">Mexican cotton</name>
    <name type="synonym">Selera gossypioides</name>
    <dbReference type="NCBI Taxonomy" id="34282"/>
    <lineage>
        <taxon>Eukaryota</taxon>
        <taxon>Viridiplantae</taxon>
        <taxon>Streptophyta</taxon>
        <taxon>Embryophyta</taxon>
        <taxon>Tracheophyta</taxon>
        <taxon>Spermatophyta</taxon>
        <taxon>Magnoliopsida</taxon>
        <taxon>eudicotyledons</taxon>
        <taxon>Gunneridae</taxon>
        <taxon>Pentapetalae</taxon>
        <taxon>rosids</taxon>
        <taxon>malvids</taxon>
        <taxon>Malvales</taxon>
        <taxon>Malvaceae</taxon>
        <taxon>Malvoideae</taxon>
        <taxon>Gossypium</taxon>
    </lineage>
</organism>
<comment type="similarity">
    <text evidence="1">Belongs to the UDP-glycosyltransferase family.</text>
</comment>
<evidence type="ECO:0000313" key="5">
    <source>
        <dbReference type="Proteomes" id="UP000593579"/>
    </source>
</evidence>
<evidence type="ECO:0000256" key="3">
    <source>
        <dbReference type="ARBA" id="ARBA00022679"/>
    </source>
</evidence>
<dbReference type="GO" id="GO:0080043">
    <property type="term" value="F:quercetin 3-O-glucosyltransferase activity"/>
    <property type="evidence" value="ECO:0007669"/>
    <property type="project" value="TreeGrafter"/>
</dbReference>
<dbReference type="GO" id="GO:0080044">
    <property type="term" value="F:quercetin 7-O-glucosyltransferase activity"/>
    <property type="evidence" value="ECO:0007669"/>
    <property type="project" value="TreeGrafter"/>
</dbReference>
<gene>
    <name evidence="4" type="ORF">Gogos_001615</name>
</gene>
<dbReference type="PANTHER" id="PTHR11926">
    <property type="entry name" value="GLUCOSYL/GLUCURONOSYL TRANSFERASES"/>
    <property type="match status" value="1"/>
</dbReference>
<dbReference type="FunFam" id="3.40.50.2000:FF:000138">
    <property type="entry name" value="Glycosyltransferase"/>
    <property type="match status" value="1"/>
</dbReference>
<evidence type="ECO:0008006" key="6">
    <source>
        <dbReference type="Google" id="ProtNLM"/>
    </source>
</evidence>
<keyword evidence="3" id="KW-0808">Transferase</keyword>
<evidence type="ECO:0000256" key="2">
    <source>
        <dbReference type="ARBA" id="ARBA00022676"/>
    </source>
</evidence>